<name>A0ABV6C692_9ACTN</name>
<reference evidence="1 2" key="1">
    <citation type="submission" date="2024-09" db="EMBL/GenBank/DDBJ databases">
        <authorList>
            <person name="Sun Q."/>
            <person name="Mori K."/>
        </authorList>
    </citation>
    <scope>NUCLEOTIDE SEQUENCE [LARGE SCALE GENOMIC DNA]</scope>
    <source>
        <strain evidence="1 2">JCM 15389</strain>
    </source>
</reference>
<keyword evidence="2" id="KW-1185">Reference proteome</keyword>
<evidence type="ECO:0000313" key="2">
    <source>
        <dbReference type="Proteomes" id="UP001589788"/>
    </source>
</evidence>
<proteinExistence type="predicted"/>
<protein>
    <submittedName>
        <fullName evidence="1">Uncharacterized protein</fullName>
    </submittedName>
</protein>
<dbReference type="RefSeq" id="WP_377790959.1">
    <property type="nucleotide sequence ID" value="NZ_JBHLYQ010000344.1"/>
</dbReference>
<dbReference type="PANTHER" id="PTHR34676:SF8">
    <property type="entry name" value="TRANSMEMBRANE PROTEIN"/>
    <property type="match status" value="1"/>
</dbReference>
<dbReference type="Pfam" id="PF14223">
    <property type="entry name" value="Retrotran_gag_2"/>
    <property type="match status" value="1"/>
</dbReference>
<accession>A0ABV6C692</accession>
<dbReference type="Proteomes" id="UP001589788">
    <property type="component" value="Unassembled WGS sequence"/>
</dbReference>
<dbReference type="PANTHER" id="PTHR34676">
    <property type="entry name" value="DUF4219 DOMAIN-CONTAINING PROTEIN-RELATED"/>
    <property type="match status" value="1"/>
</dbReference>
<sequence>MNALYCALGTNEFNRVSQCTTAYEIWTTLSSAHEGTSKVKKVRLNLQ</sequence>
<dbReference type="EMBL" id="JBHLYQ010000344">
    <property type="protein sequence ID" value="MFC0083210.1"/>
    <property type="molecule type" value="Genomic_DNA"/>
</dbReference>
<evidence type="ECO:0000313" key="1">
    <source>
        <dbReference type="EMBL" id="MFC0083210.1"/>
    </source>
</evidence>
<comment type="caution">
    <text evidence="1">The sequence shown here is derived from an EMBL/GenBank/DDBJ whole genome shotgun (WGS) entry which is preliminary data.</text>
</comment>
<organism evidence="1 2">
    <name type="scientific">Aciditerrimonas ferrireducens</name>
    <dbReference type="NCBI Taxonomy" id="667306"/>
    <lineage>
        <taxon>Bacteria</taxon>
        <taxon>Bacillati</taxon>
        <taxon>Actinomycetota</taxon>
        <taxon>Acidimicrobiia</taxon>
        <taxon>Acidimicrobiales</taxon>
        <taxon>Acidimicrobiaceae</taxon>
        <taxon>Aciditerrimonas</taxon>
    </lineage>
</organism>
<gene>
    <name evidence="1" type="ORF">ACFFRE_13845</name>
</gene>